<name>A0A8X7RHU2_BRACI</name>
<dbReference type="AlphaFoldDB" id="A0A8X7RHU2"/>
<dbReference type="Gene3D" id="3.80.10.10">
    <property type="entry name" value="Ribonuclease Inhibitor"/>
    <property type="match status" value="1"/>
</dbReference>
<evidence type="ECO:0008006" key="3">
    <source>
        <dbReference type="Google" id="ProtNLM"/>
    </source>
</evidence>
<protein>
    <recommendedName>
        <fullName evidence="3">Disease resistance protein</fullName>
    </recommendedName>
</protein>
<keyword evidence="2" id="KW-1185">Reference proteome</keyword>
<gene>
    <name evidence="1" type="ORF">Bca52824_047836</name>
</gene>
<evidence type="ECO:0000313" key="2">
    <source>
        <dbReference type="Proteomes" id="UP000886595"/>
    </source>
</evidence>
<reference evidence="1 2" key="1">
    <citation type="submission" date="2020-02" db="EMBL/GenBank/DDBJ databases">
        <authorList>
            <person name="Ma Q."/>
            <person name="Huang Y."/>
            <person name="Song X."/>
            <person name="Pei D."/>
        </authorList>
    </citation>
    <scope>NUCLEOTIDE SEQUENCE [LARGE SCALE GENOMIC DNA]</scope>
    <source>
        <strain evidence="1">Sxm20200214</strain>
        <tissue evidence="1">Leaf</tissue>
    </source>
</reference>
<dbReference type="OrthoDB" id="1113224at2759"/>
<accession>A0A8X7RHU2</accession>
<evidence type="ECO:0000313" key="1">
    <source>
        <dbReference type="EMBL" id="KAG2288232.1"/>
    </source>
</evidence>
<proteinExistence type="predicted"/>
<dbReference type="InterPro" id="IPR032675">
    <property type="entry name" value="LRR_dom_sf"/>
</dbReference>
<organism evidence="1 2">
    <name type="scientific">Brassica carinata</name>
    <name type="common">Ethiopian mustard</name>
    <name type="synonym">Abyssinian cabbage</name>
    <dbReference type="NCBI Taxonomy" id="52824"/>
    <lineage>
        <taxon>Eukaryota</taxon>
        <taxon>Viridiplantae</taxon>
        <taxon>Streptophyta</taxon>
        <taxon>Embryophyta</taxon>
        <taxon>Tracheophyta</taxon>
        <taxon>Spermatophyta</taxon>
        <taxon>Magnoliopsida</taxon>
        <taxon>eudicotyledons</taxon>
        <taxon>Gunneridae</taxon>
        <taxon>Pentapetalae</taxon>
        <taxon>rosids</taxon>
        <taxon>malvids</taxon>
        <taxon>Brassicales</taxon>
        <taxon>Brassicaceae</taxon>
        <taxon>Brassiceae</taxon>
        <taxon>Brassica</taxon>
    </lineage>
</organism>
<comment type="caution">
    <text evidence="1">The sequence shown here is derived from an EMBL/GenBank/DDBJ whole genome shotgun (WGS) entry which is preliminary data.</text>
</comment>
<dbReference type="Proteomes" id="UP000886595">
    <property type="component" value="Unassembled WGS sequence"/>
</dbReference>
<dbReference type="SUPFAM" id="SSF52058">
    <property type="entry name" value="L domain-like"/>
    <property type="match status" value="1"/>
</dbReference>
<dbReference type="EMBL" id="JAAMPC010000010">
    <property type="protein sequence ID" value="KAG2288232.1"/>
    <property type="molecule type" value="Genomic_DNA"/>
</dbReference>
<sequence>MDYRTELQVVPTQFNLASLERVEMVGCWRLRKIPDISPDITRLTIAETMLEELPRLWSHLETLIIHGSANRSQLKVERFIKRSGADIEKITDWIKDLHGLKWLHIVSCPKLASMPELPGSLRGLIVDTCESIETLSFSFDSPILVLDFPNATNWDKKQGE</sequence>